<sequence length="511" mass="60085">MTERRKMSGFGFLLEQLGIPTITIAKRLHVDPSLVSKWKSGDRRISKKSIFFDEIVEFLIEENDRQGGYILKDPLKKQYPLEDFEDPGKFRYFLQNMIADEKFSTPSNDFIGNKAVREVKAFLYEKGEGRRQAISNLLDMAEAQSDPGNIIYIDCEQYRWLLEDEEYTERWKERILNLLRRGFKAKFIIHFMLHKDEVLRFFELCSPLIFHRNAQWFYHEFYDENVYWFSFFILEHAASVMGMSMDPQQSSTTVFTDPHSIMQHKNVVEMVMKSCKNMFVDIEPKDTLKLLGVVRPQPGRNETIYVYLPAPAFAFTDPEIIKGVLLENNVIDEKTRYCMKANKLLTALMNDYLSRCDGETEIKVLFQLDEMYRKMFVEPFTSCSLSLLAGRDVIVSRKQIARGIRCDVERMRKFPNLKIGLTLKENNIIDTNMNLWCKKNNWLVQMDEEGMRFCDENTIVNATSTVLEMMWRKNPFAYKKKEDVEAFLLKWAEDLEKSPNDSPIIPENLHA</sequence>
<gene>
    <name evidence="1" type="ORF">GX397_00565</name>
</gene>
<reference evidence="1 2" key="1">
    <citation type="journal article" date="2020" name="Biotechnol. Biofuels">
        <title>New insights from the biogas microbiome by comprehensive genome-resolved metagenomics of nearly 1600 species originating from multiple anaerobic digesters.</title>
        <authorList>
            <person name="Campanaro S."/>
            <person name="Treu L."/>
            <person name="Rodriguez-R L.M."/>
            <person name="Kovalovszki A."/>
            <person name="Ziels R.M."/>
            <person name="Maus I."/>
            <person name="Zhu X."/>
            <person name="Kougias P.G."/>
            <person name="Basile A."/>
            <person name="Luo G."/>
            <person name="Schluter A."/>
            <person name="Konstantinidis K.T."/>
            <person name="Angelidaki I."/>
        </authorList>
    </citation>
    <scope>NUCLEOTIDE SEQUENCE [LARGE SCALE GENOMIC DNA]</scope>
    <source>
        <strain evidence="1">AS25fmACSIPFO_94</strain>
    </source>
</reference>
<protein>
    <submittedName>
        <fullName evidence="1">Uncharacterized protein</fullName>
    </submittedName>
</protein>
<proteinExistence type="predicted"/>
<dbReference type="RefSeq" id="WP_273001918.1">
    <property type="nucleotide sequence ID" value="NZ_DURU01000009.1"/>
</dbReference>
<evidence type="ECO:0000313" key="2">
    <source>
        <dbReference type="Proteomes" id="UP000525027"/>
    </source>
</evidence>
<dbReference type="EMBL" id="DURU01000009">
    <property type="protein sequence ID" value="HHZ03583.1"/>
    <property type="molecule type" value="Genomic_DNA"/>
</dbReference>
<dbReference type="AlphaFoldDB" id="A0A7V7BXR8"/>
<comment type="caution">
    <text evidence="1">The sequence shown here is derived from an EMBL/GenBank/DDBJ whole genome shotgun (WGS) entry which is preliminary data.</text>
</comment>
<name>A0A7V7BXR8_9BACT</name>
<accession>A0A7V7BXR8</accession>
<organism evidence="1 2">
    <name type="scientific">Acetomicrobium hydrogeniformans</name>
    <dbReference type="NCBI Taxonomy" id="649746"/>
    <lineage>
        <taxon>Bacteria</taxon>
        <taxon>Thermotogati</taxon>
        <taxon>Synergistota</taxon>
        <taxon>Synergistia</taxon>
        <taxon>Synergistales</taxon>
        <taxon>Acetomicrobiaceae</taxon>
        <taxon>Acetomicrobium</taxon>
    </lineage>
</organism>
<dbReference type="Proteomes" id="UP000525027">
    <property type="component" value="Unassembled WGS sequence"/>
</dbReference>
<evidence type="ECO:0000313" key="1">
    <source>
        <dbReference type="EMBL" id="HHZ03583.1"/>
    </source>
</evidence>